<reference evidence="4" key="1">
    <citation type="submission" date="2023-06" db="EMBL/GenBank/DDBJ databases">
        <title>Conoideocrella luteorostrata (Hypocreales: Clavicipitaceae), a potential biocontrol fungus for elongate hemlock scale in United States Christmas tree production areas.</title>
        <authorList>
            <person name="Barrett H."/>
            <person name="Lovett B."/>
            <person name="Macias A.M."/>
            <person name="Stajich J.E."/>
            <person name="Kasson M.T."/>
        </authorList>
    </citation>
    <scope>NUCLEOTIDE SEQUENCE</scope>
    <source>
        <strain evidence="4">ARSEF 14590</strain>
    </source>
</reference>
<dbReference type="Pfam" id="PF24320">
    <property type="entry name" value="DUF7492"/>
    <property type="match status" value="1"/>
</dbReference>
<dbReference type="Proteomes" id="UP001251528">
    <property type="component" value="Unassembled WGS sequence"/>
</dbReference>
<evidence type="ECO:0000313" key="5">
    <source>
        <dbReference type="Proteomes" id="UP001251528"/>
    </source>
</evidence>
<gene>
    <name evidence="4" type="ORF">QQS21_009930</name>
</gene>
<dbReference type="EMBL" id="JASWJB010000270">
    <property type="protein sequence ID" value="KAK2592379.1"/>
    <property type="molecule type" value="Genomic_DNA"/>
</dbReference>
<evidence type="ECO:0000259" key="3">
    <source>
        <dbReference type="Pfam" id="PF24320"/>
    </source>
</evidence>
<feature type="domain" description="DUF7492" evidence="3">
    <location>
        <begin position="23"/>
        <end position="241"/>
    </location>
</feature>
<keyword evidence="5" id="KW-1185">Reference proteome</keyword>
<name>A0AAJ0FUN7_9HYPO</name>
<proteinExistence type="predicted"/>
<feature type="region of interest" description="Disordered" evidence="1">
    <location>
        <begin position="325"/>
        <end position="388"/>
    </location>
</feature>
<evidence type="ECO:0000313" key="4">
    <source>
        <dbReference type="EMBL" id="KAK2592379.1"/>
    </source>
</evidence>
<feature type="signal peptide" evidence="2">
    <location>
        <begin position="1"/>
        <end position="25"/>
    </location>
</feature>
<evidence type="ECO:0000256" key="2">
    <source>
        <dbReference type="SAM" id="SignalP"/>
    </source>
</evidence>
<keyword evidence="2" id="KW-0732">Signal</keyword>
<accession>A0AAJ0FUN7</accession>
<organism evidence="4 5">
    <name type="scientific">Conoideocrella luteorostrata</name>
    <dbReference type="NCBI Taxonomy" id="1105319"/>
    <lineage>
        <taxon>Eukaryota</taxon>
        <taxon>Fungi</taxon>
        <taxon>Dikarya</taxon>
        <taxon>Ascomycota</taxon>
        <taxon>Pezizomycotina</taxon>
        <taxon>Sordariomycetes</taxon>
        <taxon>Hypocreomycetidae</taxon>
        <taxon>Hypocreales</taxon>
        <taxon>Clavicipitaceae</taxon>
        <taxon>Conoideocrella</taxon>
    </lineage>
</organism>
<feature type="chain" id="PRO_5042577243" description="DUF7492 domain-containing protein" evidence="2">
    <location>
        <begin position="26"/>
        <end position="479"/>
    </location>
</feature>
<dbReference type="AlphaFoldDB" id="A0AAJ0FUN7"/>
<sequence>MRRHAPKINLYRIATTLALTCSVSAHSWIEYAIRIAPNGAMVGELGYPRGYKDRKAPGFSDKVPQMLLPVVGTAAYTGNEIINKFPFTDKPEHPFLQVSPGDHIAITHFENGHVSIPENQPFKPRNRGTIFIYGTSQPKEQEKLFDVHLRWNKDGTGGDKRGVLLATKNYDDGQCFQPNTAAITNERISKLSGDGARQSEELACQSDVKLPDDLKPGSIYTIYWYWDWPNLNPAKIDLEKTKDGSFPWAGSFMRGDKIPNGWTMDVISLNESYSSVIDIKVGEKKLEGFAAKDEPKDRNIYSKAIPDQMKSNFQVQVVGMEGDAAAPASGTVAPTAGATSSGQAPARTSPPTTFVTGGTPGKAPSSAPGQAPSGAPCDSAPAGSSTGVSSSILATGGGSIVTVTQMVTVPATTLLTTVYRTVAAGQNASTQPIDEVTVTITTRVPRQTQPLGTGATGPKIGPDPTVTPFLRRRRSFRYL</sequence>
<dbReference type="InterPro" id="IPR055915">
    <property type="entry name" value="DUF7492"/>
</dbReference>
<protein>
    <recommendedName>
        <fullName evidence="3">DUF7492 domain-containing protein</fullName>
    </recommendedName>
</protein>
<evidence type="ECO:0000256" key="1">
    <source>
        <dbReference type="SAM" id="MobiDB-lite"/>
    </source>
</evidence>
<comment type="caution">
    <text evidence="4">The sequence shown here is derived from an EMBL/GenBank/DDBJ whole genome shotgun (WGS) entry which is preliminary data.</text>
</comment>